<comment type="caution">
    <text evidence="1">The sequence shown here is derived from an EMBL/GenBank/DDBJ whole genome shotgun (WGS) entry which is preliminary data.</text>
</comment>
<evidence type="ECO:0000313" key="2">
    <source>
        <dbReference type="Proteomes" id="UP001162992"/>
    </source>
</evidence>
<gene>
    <name evidence="1" type="ORF">O6H91_12G034700</name>
</gene>
<sequence>MIFLLLRPCFCYISSLSLSLSLSFLSVFSSCFFSLQAFVRMEEPRWPMHRRSIDHYHRFADEGAYGKYLAPAPAPAEARQMQYFPRKKQSFYPRYKYFRKEVPLARLRGREMEDYPRKKQIYRDFTPDRFRESEMDYFPERKPFFKDFADMSFKERMDYCVRRRSMQAAASFSYYRDRGIGRAAQDDDKQGWWQRKRPKMCAAECESRFGAKEGYFAQAEGDDDAEVEYFHKRYSLEREMQADEVVMPVAKRSKPVACRGWWKQQLEGLAFGRAAQEDCVSSVSEQLSPERYPASATQNPEADFGLYEQEKEVVQSTETDHITTQRFPLSSEMSRQKPEAYLSFHEQEKAVQSTEKDCITIQRLSLDSEISLLKQSDQANRRSPFNIQVFSSKQISQETYDRCPDDSCKSAASLTISSVAEPLAVGRAVQEDCISSVSEQRSQESYPAAARQKPEAYFSIREHEKGTVQTTENNCIATQRFPLNLEISRQKPEAYLRLLEQEKAVLQATEKDCMTTQCSPLSLEVSSSKQSDTETQRCPFRLETFSSRQSSQEIDGRCPNDSCKSAASSTTSSVTLRKERVKPIAVRSWKKRCVQETVQKIKFFENDSSCSPITQPAEARPPCESLGVMLTEQTFCTERQADIYKCMPKHLEFDKLPHRGKTFEHRDAGVFQVSPPLSNKQRNGEYTENRSRVDLDKSILQRESNCSEADMEHVDVVNSASYSNETRHEYDLLRKEYPGSSSASTGRPLSPVSPPLSNKNTSVESLEEISRSNSGSSMVQGAVDSSEISMSAPSLHVDVISSSPDSKITEDKNDSLERDPERPSLIATHKQVVKHFMFKRPVAIKSKNCFAVVKRKRDLLDSLLDENAAYPKRKWDQKRASSDLLSKSYSIKTYWNFKEWQVKERSLQCSAEVVSRGRSKDAKEDKARSLVLETLKQFDLLRRKVLRDGSDFGRRADLKAGMIMKRNNLRINEMKRVGPIPGIEVGDQFFFRIEMLVVGLHMQVQAGIDFIVAKESKFSEPVAVSIVASVGYDYDLNEGDTLIYTGQGGNVHKDDKIQEDQKLVRGNLALRNSHRQNLPVRVIRCYCKKNRKSDKIYTYDGLYQVEKIWNEKGRSGCLVYKFCLQRLCGQPQLVSAYALPSSSQD</sequence>
<dbReference type="Proteomes" id="UP001162992">
    <property type="component" value="Chromosome 12"/>
</dbReference>
<accession>A0ACC2C099</accession>
<keyword evidence="2" id="KW-1185">Reference proteome</keyword>
<evidence type="ECO:0000313" key="1">
    <source>
        <dbReference type="EMBL" id="KAJ7535452.1"/>
    </source>
</evidence>
<proteinExistence type="predicted"/>
<dbReference type="EMBL" id="CM055103">
    <property type="protein sequence ID" value="KAJ7535452.1"/>
    <property type="molecule type" value="Genomic_DNA"/>
</dbReference>
<name>A0ACC2C099_DIPCM</name>
<protein>
    <submittedName>
        <fullName evidence="1">Uncharacterized protein</fullName>
    </submittedName>
</protein>
<reference evidence="2" key="1">
    <citation type="journal article" date="2024" name="Proc. Natl. Acad. Sci. U.S.A.">
        <title>Extraordinary preservation of gene collinearity over three hundred million years revealed in homosporous lycophytes.</title>
        <authorList>
            <person name="Li C."/>
            <person name="Wickell D."/>
            <person name="Kuo L.Y."/>
            <person name="Chen X."/>
            <person name="Nie B."/>
            <person name="Liao X."/>
            <person name="Peng D."/>
            <person name="Ji J."/>
            <person name="Jenkins J."/>
            <person name="Williams M."/>
            <person name="Shu S."/>
            <person name="Plott C."/>
            <person name="Barry K."/>
            <person name="Rajasekar S."/>
            <person name="Grimwood J."/>
            <person name="Han X."/>
            <person name="Sun S."/>
            <person name="Hou Z."/>
            <person name="He W."/>
            <person name="Dai G."/>
            <person name="Sun C."/>
            <person name="Schmutz J."/>
            <person name="Leebens-Mack J.H."/>
            <person name="Li F.W."/>
            <person name="Wang L."/>
        </authorList>
    </citation>
    <scope>NUCLEOTIDE SEQUENCE [LARGE SCALE GENOMIC DNA]</scope>
    <source>
        <strain evidence="2">cv. PW_Plant_1</strain>
    </source>
</reference>
<organism evidence="1 2">
    <name type="scientific">Diphasiastrum complanatum</name>
    <name type="common">Issler's clubmoss</name>
    <name type="synonym">Lycopodium complanatum</name>
    <dbReference type="NCBI Taxonomy" id="34168"/>
    <lineage>
        <taxon>Eukaryota</taxon>
        <taxon>Viridiplantae</taxon>
        <taxon>Streptophyta</taxon>
        <taxon>Embryophyta</taxon>
        <taxon>Tracheophyta</taxon>
        <taxon>Lycopodiopsida</taxon>
        <taxon>Lycopodiales</taxon>
        <taxon>Lycopodiaceae</taxon>
        <taxon>Lycopodioideae</taxon>
        <taxon>Diphasiastrum</taxon>
    </lineage>
</organism>